<organism evidence="1 2">
    <name type="scientific">Triplophysa tibetana</name>
    <dbReference type="NCBI Taxonomy" id="1572043"/>
    <lineage>
        <taxon>Eukaryota</taxon>
        <taxon>Metazoa</taxon>
        <taxon>Chordata</taxon>
        <taxon>Craniata</taxon>
        <taxon>Vertebrata</taxon>
        <taxon>Euteleostomi</taxon>
        <taxon>Actinopterygii</taxon>
        <taxon>Neopterygii</taxon>
        <taxon>Teleostei</taxon>
        <taxon>Ostariophysi</taxon>
        <taxon>Cypriniformes</taxon>
        <taxon>Nemacheilidae</taxon>
        <taxon>Triplophysa</taxon>
    </lineage>
</organism>
<comment type="caution">
    <text evidence="1">The sequence shown here is derived from an EMBL/GenBank/DDBJ whole genome shotgun (WGS) entry which is preliminary data.</text>
</comment>
<name>A0A5A9N574_9TELE</name>
<sequence length="155" mass="17139">MECQESCNTPALTDSGISADLQEDLIETDSIRAGHFGHFVLMVQTLLFQFIDLADAFIVNSYRLGRAVASCKPLPSIHRKSQEKVKIRHSQGCHGNGSQGSERMMMQQQLLSAVMDSSMCVSEHACNVSHCFRQCTYSKGSHIVSKTTLNLDSLQ</sequence>
<gene>
    <name evidence="1" type="ORF">E1301_Tti000656</name>
</gene>
<keyword evidence="2" id="KW-1185">Reference proteome</keyword>
<proteinExistence type="predicted"/>
<evidence type="ECO:0000313" key="1">
    <source>
        <dbReference type="EMBL" id="KAA0703697.1"/>
    </source>
</evidence>
<dbReference type="Proteomes" id="UP000324632">
    <property type="component" value="Chromosome 23"/>
</dbReference>
<dbReference type="AlphaFoldDB" id="A0A5A9N574"/>
<reference evidence="1 2" key="1">
    <citation type="journal article" date="2019" name="Mol. Ecol. Resour.">
        <title>Chromosome-level genome assembly of Triplophysa tibetana, a fish adapted to the harsh high-altitude environment of the Tibetan Plateau.</title>
        <authorList>
            <person name="Yang X."/>
            <person name="Liu H."/>
            <person name="Ma Z."/>
            <person name="Zou Y."/>
            <person name="Zou M."/>
            <person name="Mao Y."/>
            <person name="Li X."/>
            <person name="Wang H."/>
            <person name="Chen T."/>
            <person name="Wang W."/>
            <person name="Yang R."/>
        </authorList>
    </citation>
    <scope>NUCLEOTIDE SEQUENCE [LARGE SCALE GENOMIC DNA]</scope>
    <source>
        <strain evidence="1">TTIB1903HZAU</strain>
        <tissue evidence="1">Muscle</tissue>
    </source>
</reference>
<dbReference type="EMBL" id="SOYY01000023">
    <property type="protein sequence ID" value="KAA0703697.1"/>
    <property type="molecule type" value="Genomic_DNA"/>
</dbReference>
<evidence type="ECO:0000313" key="2">
    <source>
        <dbReference type="Proteomes" id="UP000324632"/>
    </source>
</evidence>
<protein>
    <submittedName>
        <fullName evidence="1">Uncharacterized protein</fullName>
    </submittedName>
</protein>
<accession>A0A5A9N574</accession>